<organism evidence="2 3">
    <name type="scientific">Pseudomarimonas arenosa</name>
    <dbReference type="NCBI Taxonomy" id="2774145"/>
    <lineage>
        <taxon>Bacteria</taxon>
        <taxon>Pseudomonadati</taxon>
        <taxon>Pseudomonadota</taxon>
        <taxon>Gammaproteobacteria</taxon>
        <taxon>Lysobacterales</taxon>
        <taxon>Lysobacteraceae</taxon>
        <taxon>Pseudomarimonas</taxon>
    </lineage>
</organism>
<keyword evidence="3" id="KW-1185">Reference proteome</keyword>
<name>A0AAW3ZI12_9GAMM</name>
<comment type="caution">
    <text evidence="2">The sequence shown here is derived from an EMBL/GenBank/DDBJ whole genome shotgun (WGS) entry which is preliminary data.</text>
</comment>
<feature type="transmembrane region" description="Helical" evidence="1">
    <location>
        <begin position="103"/>
        <end position="121"/>
    </location>
</feature>
<keyword evidence="1" id="KW-0472">Membrane</keyword>
<evidence type="ECO:0000313" key="2">
    <source>
        <dbReference type="EMBL" id="MBD8524627.1"/>
    </source>
</evidence>
<accession>A0AAW3ZI12</accession>
<feature type="transmembrane region" description="Helical" evidence="1">
    <location>
        <begin position="54"/>
        <end position="74"/>
    </location>
</feature>
<dbReference type="Proteomes" id="UP000613768">
    <property type="component" value="Unassembled WGS sequence"/>
</dbReference>
<keyword evidence="1" id="KW-1133">Transmembrane helix</keyword>
<evidence type="ECO:0000256" key="1">
    <source>
        <dbReference type="SAM" id="Phobius"/>
    </source>
</evidence>
<gene>
    <name evidence="2" type="ORF">IFO71_02635</name>
</gene>
<proteinExistence type="predicted"/>
<evidence type="ECO:0000313" key="3">
    <source>
        <dbReference type="Proteomes" id="UP000613768"/>
    </source>
</evidence>
<dbReference type="RefSeq" id="WP_192027972.1">
    <property type="nucleotide sequence ID" value="NZ_JACYTR010000003.1"/>
</dbReference>
<keyword evidence="1" id="KW-0812">Transmembrane</keyword>
<reference evidence="2 3" key="1">
    <citation type="submission" date="2020-09" db="EMBL/GenBank/DDBJ databases">
        <title>Pseudoxanthomonas sp. CAU 1598 isolated from sand of Yaerae Beach.</title>
        <authorList>
            <person name="Kim W."/>
        </authorList>
    </citation>
    <scope>NUCLEOTIDE SEQUENCE [LARGE SCALE GENOMIC DNA]</scope>
    <source>
        <strain evidence="2 3">CAU 1598</strain>
    </source>
</reference>
<protein>
    <submittedName>
        <fullName evidence="2">DUF4184 family protein</fullName>
    </submittedName>
</protein>
<dbReference type="EMBL" id="JACYTR010000003">
    <property type="protein sequence ID" value="MBD8524627.1"/>
    <property type="molecule type" value="Genomic_DNA"/>
</dbReference>
<sequence>MPFTPIHMGPGMALKALTGRHFSLVAFGYAQIAMDIEPLVRILRDDEVLHGVTHTYVGALAIAVPTLPIVWFSYPLFSRCWRWLIEGFEWPWLRMFATPDRPSFWPVATGVAVGTFSHVVFDSIMHSDMHPLWPFSIVKPIYKLISIEDLHALCLASGVVGLAIFAVVWLLSKKRA</sequence>
<dbReference type="AlphaFoldDB" id="A0AAW3ZI12"/>
<feature type="transmembrane region" description="Helical" evidence="1">
    <location>
        <begin position="150"/>
        <end position="171"/>
    </location>
</feature>